<evidence type="ECO:0000259" key="1">
    <source>
        <dbReference type="Pfam" id="PF04539"/>
    </source>
</evidence>
<dbReference type="GO" id="GO:0006352">
    <property type="term" value="P:DNA-templated transcription initiation"/>
    <property type="evidence" value="ECO:0007669"/>
    <property type="project" value="InterPro"/>
</dbReference>
<dbReference type="eggNOG" id="COG0568">
    <property type="taxonomic scope" value="Bacteria"/>
</dbReference>
<dbReference type="Gene3D" id="1.10.10.10">
    <property type="entry name" value="Winged helix-like DNA-binding domain superfamily/Winged helix DNA-binding domain"/>
    <property type="match status" value="1"/>
</dbReference>
<dbReference type="InterPro" id="IPR013324">
    <property type="entry name" value="RNA_pol_sigma_r3/r4-like"/>
</dbReference>
<gene>
    <name evidence="2" type="ORF">SAMN04487884_104198</name>
</gene>
<protein>
    <submittedName>
        <fullName evidence="2">RNA polymerase primary sigma factor</fullName>
    </submittedName>
</protein>
<dbReference type="InterPro" id="IPR013325">
    <property type="entry name" value="RNA_pol_sigma_r2"/>
</dbReference>
<dbReference type="OrthoDB" id="1999886at2"/>
<evidence type="ECO:0000313" key="3">
    <source>
        <dbReference type="Proteomes" id="UP000182584"/>
    </source>
</evidence>
<dbReference type="GO" id="GO:0003700">
    <property type="term" value="F:DNA-binding transcription factor activity"/>
    <property type="evidence" value="ECO:0007669"/>
    <property type="project" value="InterPro"/>
</dbReference>
<dbReference type="InterPro" id="IPR007624">
    <property type="entry name" value="RNA_pol_sigma70_r3"/>
</dbReference>
<dbReference type="EMBL" id="FOGJ01000004">
    <property type="protein sequence ID" value="SER35477.1"/>
    <property type="molecule type" value="Genomic_DNA"/>
</dbReference>
<dbReference type="SUPFAM" id="SSF88946">
    <property type="entry name" value="Sigma2 domain of RNA polymerase sigma factors"/>
    <property type="match status" value="1"/>
</dbReference>
<dbReference type="Proteomes" id="UP000182584">
    <property type="component" value="Unassembled WGS sequence"/>
</dbReference>
<dbReference type="Gene3D" id="1.20.120.1810">
    <property type="match status" value="1"/>
</dbReference>
<feature type="domain" description="RNA polymerase sigma-70 region 3" evidence="1">
    <location>
        <begin position="194"/>
        <end position="235"/>
    </location>
</feature>
<dbReference type="Pfam" id="PF04539">
    <property type="entry name" value="Sigma70_r3"/>
    <property type="match status" value="1"/>
</dbReference>
<dbReference type="SUPFAM" id="SSF88659">
    <property type="entry name" value="Sigma3 and sigma4 domains of RNA polymerase sigma factors"/>
    <property type="match status" value="1"/>
</dbReference>
<accession>A0A1H9NI96</accession>
<proteinExistence type="predicted"/>
<evidence type="ECO:0000313" key="2">
    <source>
        <dbReference type="EMBL" id="SER35477.1"/>
    </source>
</evidence>
<dbReference type="RefSeq" id="WP_022756552.1">
    <property type="nucleotide sequence ID" value="NZ_FOGJ01000004.1"/>
</dbReference>
<reference evidence="2 3" key="1">
    <citation type="submission" date="2016-10" db="EMBL/GenBank/DDBJ databases">
        <authorList>
            <person name="de Groot N.N."/>
        </authorList>
    </citation>
    <scope>NUCLEOTIDE SEQUENCE [LARGE SCALE GENOMIC DNA]</scope>
    <source>
        <strain evidence="2 3">AR40</strain>
    </source>
</reference>
<sequence>MDKEKEFAALLADVTNLGRQQKGIVSKEQVKEAFDKLSLSDDQLALVYDYLKKHGIGIGTPADPEEFLTEEEHNYLKDYIESLSELPEVTDSEKIGITISAMSGDKSAQNRLIEIYLPTVPDVAKMYAEQGVYIEDLIGEGNLVLTSGVTMLGAIEKPEEAESFLTKMMMDAMEELISDSLDEDARGQKAVKHVQKVADKAAELAKELRRSVTVEELAAETDLTEDEIIEAIRMTGNNIEDIDFNEE</sequence>
<organism evidence="2 3">
    <name type="scientific">Butyrivibrio fibrisolvens</name>
    <dbReference type="NCBI Taxonomy" id="831"/>
    <lineage>
        <taxon>Bacteria</taxon>
        <taxon>Bacillati</taxon>
        <taxon>Bacillota</taxon>
        <taxon>Clostridia</taxon>
        <taxon>Lachnospirales</taxon>
        <taxon>Lachnospiraceae</taxon>
        <taxon>Butyrivibrio</taxon>
    </lineage>
</organism>
<dbReference type="InterPro" id="IPR036388">
    <property type="entry name" value="WH-like_DNA-bd_sf"/>
</dbReference>
<name>A0A1H9NI96_BUTFI</name>
<dbReference type="AlphaFoldDB" id="A0A1H9NI96"/>